<gene>
    <name evidence="1" type="ORF">MAPG_03213</name>
</gene>
<organism evidence="2 3">
    <name type="scientific">Magnaporthiopsis poae (strain ATCC 64411 / 73-15)</name>
    <name type="common">Kentucky bluegrass fungus</name>
    <name type="synonym">Magnaporthe poae</name>
    <dbReference type="NCBI Taxonomy" id="644358"/>
    <lineage>
        <taxon>Eukaryota</taxon>
        <taxon>Fungi</taxon>
        <taxon>Dikarya</taxon>
        <taxon>Ascomycota</taxon>
        <taxon>Pezizomycotina</taxon>
        <taxon>Sordariomycetes</taxon>
        <taxon>Sordariomycetidae</taxon>
        <taxon>Magnaporthales</taxon>
        <taxon>Magnaporthaceae</taxon>
        <taxon>Magnaporthiopsis</taxon>
    </lineage>
</organism>
<dbReference type="EMBL" id="GL876967">
    <property type="protein sequence ID" value="KLU84168.1"/>
    <property type="molecule type" value="Genomic_DNA"/>
</dbReference>
<name>A0A0C4DTE7_MAGP6</name>
<keyword evidence="3" id="KW-1185">Reference proteome</keyword>
<proteinExistence type="predicted"/>
<evidence type="ECO:0000313" key="3">
    <source>
        <dbReference type="Proteomes" id="UP000011715"/>
    </source>
</evidence>
<reference evidence="3" key="1">
    <citation type="submission" date="2010-05" db="EMBL/GenBank/DDBJ databases">
        <title>The genome sequence of Magnaporthe poae strain ATCC 64411.</title>
        <authorList>
            <person name="Ma L.-J."/>
            <person name="Dead R."/>
            <person name="Young S."/>
            <person name="Zeng Q."/>
            <person name="Koehrsen M."/>
            <person name="Alvarado L."/>
            <person name="Berlin A."/>
            <person name="Chapman S.B."/>
            <person name="Chen Z."/>
            <person name="Freedman E."/>
            <person name="Gellesch M."/>
            <person name="Goldberg J."/>
            <person name="Griggs A."/>
            <person name="Gujja S."/>
            <person name="Heilman E.R."/>
            <person name="Heiman D."/>
            <person name="Hepburn T."/>
            <person name="Howarth C."/>
            <person name="Jen D."/>
            <person name="Larson L."/>
            <person name="Mehta T."/>
            <person name="Neiman D."/>
            <person name="Pearson M."/>
            <person name="Roberts A."/>
            <person name="Saif S."/>
            <person name="Shea T."/>
            <person name="Shenoy N."/>
            <person name="Sisk P."/>
            <person name="Stolte C."/>
            <person name="Sykes S."/>
            <person name="Walk T."/>
            <person name="White J."/>
            <person name="Yandava C."/>
            <person name="Haas B."/>
            <person name="Nusbaum C."/>
            <person name="Birren B."/>
        </authorList>
    </citation>
    <scope>NUCLEOTIDE SEQUENCE [LARGE SCALE GENOMIC DNA]</scope>
    <source>
        <strain evidence="3">ATCC 64411 / 73-15</strain>
    </source>
</reference>
<reference evidence="2" key="5">
    <citation type="submission" date="2015-06" db="UniProtKB">
        <authorList>
            <consortium name="EnsemblFungi"/>
        </authorList>
    </citation>
    <scope>IDENTIFICATION</scope>
    <source>
        <strain evidence="2">ATCC 64411</strain>
    </source>
</reference>
<reference evidence="1" key="2">
    <citation type="submission" date="2010-05" db="EMBL/GenBank/DDBJ databases">
        <title>The Genome Sequence of Magnaporthe poae strain ATCC 64411.</title>
        <authorList>
            <consortium name="The Broad Institute Genome Sequencing Platform"/>
            <consortium name="Broad Institute Genome Sequencing Center for Infectious Disease"/>
            <person name="Ma L.-J."/>
            <person name="Dead R."/>
            <person name="Young S."/>
            <person name="Zeng Q."/>
            <person name="Koehrsen M."/>
            <person name="Alvarado L."/>
            <person name="Berlin A."/>
            <person name="Chapman S.B."/>
            <person name="Chen Z."/>
            <person name="Freedman E."/>
            <person name="Gellesch M."/>
            <person name="Goldberg J."/>
            <person name="Griggs A."/>
            <person name="Gujja S."/>
            <person name="Heilman E.R."/>
            <person name="Heiman D."/>
            <person name="Hepburn T."/>
            <person name="Howarth C."/>
            <person name="Jen D."/>
            <person name="Larson L."/>
            <person name="Mehta T."/>
            <person name="Neiman D."/>
            <person name="Pearson M."/>
            <person name="Roberts A."/>
            <person name="Saif S."/>
            <person name="Shea T."/>
            <person name="Shenoy N."/>
            <person name="Sisk P."/>
            <person name="Stolte C."/>
            <person name="Sykes S."/>
            <person name="Walk T."/>
            <person name="White J."/>
            <person name="Yandava C."/>
            <person name="Haas B."/>
            <person name="Nusbaum C."/>
            <person name="Birren B."/>
        </authorList>
    </citation>
    <scope>NUCLEOTIDE SEQUENCE</scope>
    <source>
        <strain evidence="1">ATCC 64411</strain>
    </source>
</reference>
<dbReference type="Proteomes" id="UP000011715">
    <property type="component" value="Unassembled WGS sequence"/>
</dbReference>
<dbReference type="AlphaFoldDB" id="A0A0C4DTE7"/>
<dbReference type="EMBL" id="ADBL01000780">
    <property type="status" value="NOT_ANNOTATED_CDS"/>
    <property type="molecule type" value="Genomic_DNA"/>
</dbReference>
<evidence type="ECO:0000313" key="1">
    <source>
        <dbReference type="EMBL" id="KLU84168.1"/>
    </source>
</evidence>
<accession>A0A0C4DTE7</accession>
<sequence length="93" mass="11203">MCEKVFFCRMCGHGEITRCHVWEAEERRLHGISWRFLSLFNIERWRQRREEHWFQPPGMHYFTSWTGPADPNHVCQATTPDPNPSSWMQHGSE</sequence>
<reference evidence="1" key="3">
    <citation type="submission" date="2011-03" db="EMBL/GenBank/DDBJ databases">
        <title>Annotation of Magnaporthe poae ATCC 64411.</title>
        <authorList>
            <person name="Ma L.-J."/>
            <person name="Dead R."/>
            <person name="Young S.K."/>
            <person name="Zeng Q."/>
            <person name="Gargeya S."/>
            <person name="Fitzgerald M."/>
            <person name="Haas B."/>
            <person name="Abouelleil A."/>
            <person name="Alvarado L."/>
            <person name="Arachchi H.M."/>
            <person name="Berlin A."/>
            <person name="Brown A."/>
            <person name="Chapman S.B."/>
            <person name="Chen Z."/>
            <person name="Dunbar C."/>
            <person name="Freedman E."/>
            <person name="Gearin G."/>
            <person name="Gellesch M."/>
            <person name="Goldberg J."/>
            <person name="Griggs A."/>
            <person name="Gujja S."/>
            <person name="Heiman D."/>
            <person name="Howarth C."/>
            <person name="Larson L."/>
            <person name="Lui A."/>
            <person name="MacDonald P.J.P."/>
            <person name="Mehta T."/>
            <person name="Montmayeur A."/>
            <person name="Murphy C."/>
            <person name="Neiman D."/>
            <person name="Pearson M."/>
            <person name="Priest M."/>
            <person name="Roberts A."/>
            <person name="Saif S."/>
            <person name="Shea T."/>
            <person name="Shenoy N."/>
            <person name="Sisk P."/>
            <person name="Stolte C."/>
            <person name="Sykes S."/>
            <person name="Yandava C."/>
            <person name="Wortman J."/>
            <person name="Nusbaum C."/>
            <person name="Birren B."/>
        </authorList>
    </citation>
    <scope>NUCLEOTIDE SEQUENCE</scope>
    <source>
        <strain evidence="1">ATCC 64411</strain>
    </source>
</reference>
<reference evidence="2" key="4">
    <citation type="journal article" date="2015" name="G3 (Bethesda)">
        <title>Genome sequences of three phytopathogenic species of the Magnaporthaceae family of fungi.</title>
        <authorList>
            <person name="Okagaki L.H."/>
            <person name="Nunes C.C."/>
            <person name="Sailsbery J."/>
            <person name="Clay B."/>
            <person name="Brown D."/>
            <person name="John T."/>
            <person name="Oh Y."/>
            <person name="Young N."/>
            <person name="Fitzgerald M."/>
            <person name="Haas B.J."/>
            <person name="Zeng Q."/>
            <person name="Young S."/>
            <person name="Adiconis X."/>
            <person name="Fan L."/>
            <person name="Levin J.Z."/>
            <person name="Mitchell T.K."/>
            <person name="Okubara P.A."/>
            <person name="Farman M.L."/>
            <person name="Kohn L.M."/>
            <person name="Birren B."/>
            <person name="Ma L.-J."/>
            <person name="Dean R.A."/>
        </authorList>
    </citation>
    <scope>NUCLEOTIDE SEQUENCE</scope>
    <source>
        <strain evidence="2">ATCC 64411 / 73-15</strain>
    </source>
</reference>
<evidence type="ECO:0000313" key="2">
    <source>
        <dbReference type="EnsemblFungi" id="MAPG_03213T0"/>
    </source>
</evidence>
<protein>
    <submittedName>
        <fullName evidence="1 2">Uncharacterized protein</fullName>
    </submittedName>
</protein>
<dbReference type="VEuPathDB" id="FungiDB:MAPG_03213"/>
<dbReference type="EnsemblFungi" id="MAPG_03213T0">
    <property type="protein sequence ID" value="MAPG_03213T0"/>
    <property type="gene ID" value="MAPG_03213"/>
</dbReference>